<evidence type="ECO:0000256" key="9">
    <source>
        <dbReference type="ARBA" id="ARBA00023098"/>
    </source>
</evidence>
<dbReference type="PANTHER" id="PTHR11069">
    <property type="entry name" value="GLUCOSYLCERAMIDASE"/>
    <property type="match status" value="1"/>
</dbReference>
<dbReference type="GO" id="GO:0032006">
    <property type="term" value="P:regulation of TOR signaling"/>
    <property type="evidence" value="ECO:0007669"/>
    <property type="project" value="UniProtKB-ARBA"/>
</dbReference>
<dbReference type="EMBL" id="OC932233">
    <property type="protein sequence ID" value="CAD7659443.1"/>
    <property type="molecule type" value="Genomic_DNA"/>
</dbReference>
<evidence type="ECO:0000259" key="13">
    <source>
        <dbReference type="Pfam" id="PF02055"/>
    </source>
</evidence>
<protein>
    <recommendedName>
        <fullName evidence="5 12">Glucosylceramidase</fullName>
        <ecNumber evidence="5 12">3.2.1.45</ecNumber>
    </recommendedName>
</protein>
<dbReference type="GO" id="GO:0010605">
    <property type="term" value="P:negative regulation of macromolecule metabolic process"/>
    <property type="evidence" value="ECO:0007669"/>
    <property type="project" value="UniProtKB-ARBA"/>
</dbReference>
<keyword evidence="9 12" id="KW-0443">Lipid metabolism</keyword>
<dbReference type="Gene3D" id="3.20.20.80">
    <property type="entry name" value="Glycosidases"/>
    <property type="match status" value="1"/>
</dbReference>
<dbReference type="GO" id="GO:0016241">
    <property type="term" value="P:regulation of macroautophagy"/>
    <property type="evidence" value="ECO:0007669"/>
    <property type="project" value="UniProtKB-ARBA"/>
</dbReference>
<evidence type="ECO:0000256" key="10">
    <source>
        <dbReference type="ARBA" id="ARBA00050474"/>
    </source>
</evidence>
<dbReference type="PANTHER" id="PTHR11069:SF23">
    <property type="entry name" value="LYSOSOMAL ACID GLUCOSYLCERAMIDASE"/>
    <property type="match status" value="1"/>
</dbReference>
<evidence type="ECO:0000256" key="7">
    <source>
        <dbReference type="ARBA" id="ARBA00022801"/>
    </source>
</evidence>
<dbReference type="GO" id="GO:0016758">
    <property type="term" value="F:hexosyltransferase activity"/>
    <property type="evidence" value="ECO:0007669"/>
    <property type="project" value="UniProtKB-ARBA"/>
</dbReference>
<dbReference type="GO" id="GO:0006066">
    <property type="term" value="P:alcohol metabolic process"/>
    <property type="evidence" value="ECO:0007669"/>
    <property type="project" value="UniProtKB-ARBA"/>
</dbReference>
<dbReference type="SUPFAM" id="SSF51011">
    <property type="entry name" value="Glycosyl hydrolase domain"/>
    <property type="match status" value="1"/>
</dbReference>
<evidence type="ECO:0000313" key="15">
    <source>
        <dbReference type="EMBL" id="CAD7659443.1"/>
    </source>
</evidence>
<dbReference type="PRINTS" id="PR00843">
    <property type="entry name" value="GLHYDRLASE30"/>
</dbReference>
<dbReference type="GO" id="GO:0006680">
    <property type="term" value="P:glucosylceramide catabolic process"/>
    <property type="evidence" value="ECO:0007669"/>
    <property type="project" value="TreeGrafter"/>
</dbReference>
<keyword evidence="7 12" id="KW-0378">Hydrolase</keyword>
<comment type="catalytic activity">
    <reaction evidence="11">
        <text>an N-acyl-1-beta-D-glucosyl-15-methylhexadecasphing-4-enine + H2O = an N-acyl-15-methylhexadecasphing-4-enine + D-glucose</text>
        <dbReference type="Rhea" id="RHEA:34755"/>
        <dbReference type="ChEBI" id="CHEBI:4167"/>
        <dbReference type="ChEBI" id="CHEBI:15377"/>
        <dbReference type="ChEBI" id="CHEBI:70815"/>
        <dbReference type="ChEBI" id="CHEBI:70846"/>
    </reaction>
    <physiologicalReaction direction="left-to-right" evidence="11">
        <dbReference type="Rhea" id="RHEA:34756"/>
    </physiologicalReaction>
</comment>
<dbReference type="GO" id="GO:0005764">
    <property type="term" value="C:lysosome"/>
    <property type="evidence" value="ECO:0007669"/>
    <property type="project" value="UniProtKB-ARBA"/>
</dbReference>
<evidence type="ECO:0000256" key="6">
    <source>
        <dbReference type="ARBA" id="ARBA00022729"/>
    </source>
</evidence>
<evidence type="ECO:0000256" key="12">
    <source>
        <dbReference type="RuleBase" id="RU361188"/>
    </source>
</evidence>
<name>A0A7R9MFX8_9ACAR</name>
<dbReference type="GO" id="GO:0005102">
    <property type="term" value="F:signaling receptor binding"/>
    <property type="evidence" value="ECO:0007669"/>
    <property type="project" value="UniProtKB-ARBA"/>
</dbReference>
<evidence type="ECO:0000256" key="8">
    <source>
        <dbReference type="ARBA" id="ARBA00022919"/>
    </source>
</evidence>
<dbReference type="Pfam" id="PF02055">
    <property type="entry name" value="Glyco_hydro_30"/>
    <property type="match status" value="1"/>
</dbReference>
<evidence type="ECO:0000256" key="1">
    <source>
        <dbReference type="ARBA" id="ARBA00001013"/>
    </source>
</evidence>
<dbReference type="InterPro" id="IPR033453">
    <property type="entry name" value="Glyco_hydro_30_TIM-barrel"/>
</dbReference>
<dbReference type="GO" id="GO:0030163">
    <property type="term" value="P:protein catabolic process"/>
    <property type="evidence" value="ECO:0007669"/>
    <property type="project" value="UniProtKB-ARBA"/>
</dbReference>
<dbReference type="InterPro" id="IPR017853">
    <property type="entry name" value="GH"/>
</dbReference>
<dbReference type="GO" id="GO:0008202">
    <property type="term" value="P:steroid metabolic process"/>
    <property type="evidence" value="ECO:0007669"/>
    <property type="project" value="UniProtKB-ARBA"/>
</dbReference>
<evidence type="ECO:0000256" key="3">
    <source>
        <dbReference type="ARBA" id="ARBA00004991"/>
    </source>
</evidence>
<dbReference type="GO" id="GO:0007040">
    <property type="term" value="P:lysosome organization"/>
    <property type="evidence" value="ECO:0007669"/>
    <property type="project" value="UniProtKB-ARBA"/>
</dbReference>
<dbReference type="GO" id="GO:0006914">
    <property type="term" value="P:autophagy"/>
    <property type="evidence" value="ECO:0007669"/>
    <property type="project" value="UniProtKB-ARBA"/>
</dbReference>
<evidence type="ECO:0000313" key="16">
    <source>
        <dbReference type="Proteomes" id="UP000728032"/>
    </source>
</evidence>
<dbReference type="EMBL" id="CAJPVJ010017408">
    <property type="protein sequence ID" value="CAG2176605.1"/>
    <property type="molecule type" value="Genomic_DNA"/>
</dbReference>
<evidence type="ECO:0000259" key="14">
    <source>
        <dbReference type="Pfam" id="PF17189"/>
    </source>
</evidence>
<dbReference type="EC" id="3.2.1.45" evidence="5 12"/>
<keyword evidence="8 12" id="KW-0746">Sphingolipid metabolism</keyword>
<keyword evidence="6" id="KW-0732">Signal</keyword>
<comment type="pathway">
    <text evidence="3">Sphingolipid metabolism.</text>
</comment>
<evidence type="ECO:0000256" key="4">
    <source>
        <dbReference type="ARBA" id="ARBA00005382"/>
    </source>
</evidence>
<comment type="similarity">
    <text evidence="4 12">Belongs to the glycosyl hydrolase 30 family.</text>
</comment>
<dbReference type="GO" id="GO:0042391">
    <property type="term" value="P:regulation of membrane potential"/>
    <property type="evidence" value="ECO:0007669"/>
    <property type="project" value="UniProtKB-ARBA"/>
</dbReference>
<dbReference type="Proteomes" id="UP000728032">
    <property type="component" value="Unassembled WGS sequence"/>
</dbReference>
<gene>
    <name evidence="15" type="ORF">ONB1V03_LOCUS16038</name>
</gene>
<dbReference type="OrthoDB" id="2160638at2759"/>
<dbReference type="InterPro" id="IPR001139">
    <property type="entry name" value="Glyco_hydro_30"/>
</dbReference>
<comment type="catalytic activity">
    <reaction evidence="1">
        <text>a beta-D-glucosyl-(1&lt;-&gt;1')-N-acylsphing-4-enine + H2O = an N-acylsphing-4-enine + D-glucose</text>
        <dbReference type="Rhea" id="RHEA:13269"/>
        <dbReference type="ChEBI" id="CHEBI:4167"/>
        <dbReference type="ChEBI" id="CHEBI:15377"/>
        <dbReference type="ChEBI" id="CHEBI:22801"/>
        <dbReference type="ChEBI" id="CHEBI:52639"/>
        <dbReference type="EC" id="3.2.1.45"/>
    </reaction>
    <physiologicalReaction direction="left-to-right" evidence="1">
        <dbReference type="Rhea" id="RHEA:13270"/>
    </physiologicalReaction>
</comment>
<dbReference type="SUPFAM" id="SSF51445">
    <property type="entry name" value="(Trans)glycosidases"/>
    <property type="match status" value="1"/>
</dbReference>
<dbReference type="Pfam" id="PF17189">
    <property type="entry name" value="Glyco_hydro_30C"/>
    <property type="match status" value="1"/>
</dbReference>
<sequence>MHSRSPPKVWSLSSRRVKVAIDFGYGSTVCVCNLTHCDDLDALKITTKGVVTVFETSKSGDRLEKTEFKFGDNSGFKANKSQTITVDKSKGIYQKIIGFGGAFTDSAGLNMKTLPEKLQNRIISDYFSKSGIEYNLGRIPIGGSDFSTHAYSYDDNFTSDYAFDHFSFAKEDSDYKIPYLKAAKTINPDVKYFGSPWAPPAWLKTNGKLNNGGYLKGNPGGTEYKAFAHYIVKFLDAYKAQGLPMWGITVENEPKAGDEPDYKFNCLGFTPELQRDFLKLDLGPILSAAGYGLNTTELMICDDQRPELYNYAKTILTDKEAAKYVSGVAFHWYDNSVENLPNLDKAHAVDPSKFILNTEGAEEWRDHDKHVYLGSWDTFERYANDILVDLNHWTSGWVDWNIALDEQGGPNWAGNLCDAPIIVNAKSQEYYKQPFFYALGHFSKFLTPGSQRVFTSHEPSVNKLDSTTFVRPDGGTVVIALNLGDDPIDIVINDSELKQKVSHSLKPRSIQTYIYYTK</sequence>
<evidence type="ECO:0000256" key="11">
    <source>
        <dbReference type="ARBA" id="ARBA00051345"/>
    </source>
</evidence>
<comment type="pathway">
    <text evidence="2">Lipid metabolism; sphingolipid metabolism.</text>
</comment>
<evidence type="ECO:0000256" key="2">
    <source>
        <dbReference type="ARBA" id="ARBA00004760"/>
    </source>
</evidence>
<dbReference type="FunFam" id="3.20.20.80:FF:000030">
    <property type="entry name" value="Lysosomal acid glucosylceramidase"/>
    <property type="match status" value="1"/>
</dbReference>
<dbReference type="GO" id="GO:0004348">
    <property type="term" value="F:glucosylceramidase activity"/>
    <property type="evidence" value="ECO:0007669"/>
    <property type="project" value="UniProtKB-EC"/>
</dbReference>
<feature type="domain" description="Glycosyl hydrolase family 30 beta sandwich" evidence="14">
    <location>
        <begin position="449"/>
        <end position="513"/>
    </location>
</feature>
<dbReference type="InterPro" id="IPR033452">
    <property type="entry name" value="GH30_C"/>
</dbReference>
<feature type="domain" description="Glycosyl hydrolase family 30 TIM-barrel" evidence="13">
    <location>
        <begin position="96"/>
        <end position="446"/>
    </location>
</feature>
<proteinExistence type="inferred from homology"/>
<dbReference type="GO" id="GO:0051246">
    <property type="term" value="P:regulation of protein metabolic process"/>
    <property type="evidence" value="ECO:0007669"/>
    <property type="project" value="UniProtKB-ARBA"/>
</dbReference>
<dbReference type="AlphaFoldDB" id="A0A7R9MFX8"/>
<organism evidence="15">
    <name type="scientific">Oppiella nova</name>
    <dbReference type="NCBI Taxonomy" id="334625"/>
    <lineage>
        <taxon>Eukaryota</taxon>
        <taxon>Metazoa</taxon>
        <taxon>Ecdysozoa</taxon>
        <taxon>Arthropoda</taxon>
        <taxon>Chelicerata</taxon>
        <taxon>Arachnida</taxon>
        <taxon>Acari</taxon>
        <taxon>Acariformes</taxon>
        <taxon>Sarcoptiformes</taxon>
        <taxon>Oribatida</taxon>
        <taxon>Brachypylina</taxon>
        <taxon>Oppioidea</taxon>
        <taxon>Oppiidae</taxon>
        <taxon>Oppiella</taxon>
    </lineage>
</organism>
<dbReference type="GO" id="GO:0005774">
    <property type="term" value="C:vacuolar membrane"/>
    <property type="evidence" value="ECO:0007669"/>
    <property type="project" value="UniProtKB-ARBA"/>
</dbReference>
<reference evidence="15" key="1">
    <citation type="submission" date="2020-11" db="EMBL/GenBank/DDBJ databases">
        <authorList>
            <person name="Tran Van P."/>
        </authorList>
    </citation>
    <scope>NUCLEOTIDE SEQUENCE</scope>
</reference>
<keyword evidence="16" id="KW-1185">Reference proteome</keyword>
<keyword evidence="12" id="KW-0326">Glycosidase</keyword>
<accession>A0A7R9MFX8</accession>
<evidence type="ECO:0000256" key="5">
    <source>
        <dbReference type="ARBA" id="ARBA00012658"/>
    </source>
</evidence>
<comment type="catalytic activity">
    <reaction evidence="10">
        <text>a beta-D-glucosylceramide + H2O = an N-acyl-sphingoid base + D-glucose</text>
        <dbReference type="Rhea" id="RHEA:81447"/>
        <dbReference type="ChEBI" id="CHEBI:4167"/>
        <dbReference type="ChEBI" id="CHEBI:15377"/>
        <dbReference type="ChEBI" id="CHEBI:83264"/>
        <dbReference type="ChEBI" id="CHEBI:83273"/>
    </reaction>
    <physiologicalReaction direction="left-to-right" evidence="10">
        <dbReference type="Rhea" id="RHEA:81448"/>
    </physiologicalReaction>
</comment>